<dbReference type="InterPro" id="IPR015864">
    <property type="entry name" value="FAD_synthase"/>
</dbReference>
<comment type="catalytic activity">
    <reaction evidence="14 15">
        <text>FMN + ATP + H(+) = FAD + diphosphate</text>
        <dbReference type="Rhea" id="RHEA:17237"/>
        <dbReference type="ChEBI" id="CHEBI:15378"/>
        <dbReference type="ChEBI" id="CHEBI:30616"/>
        <dbReference type="ChEBI" id="CHEBI:33019"/>
        <dbReference type="ChEBI" id="CHEBI:57692"/>
        <dbReference type="ChEBI" id="CHEBI:58210"/>
        <dbReference type="EC" id="2.7.7.2"/>
    </reaction>
</comment>
<evidence type="ECO:0000256" key="8">
    <source>
        <dbReference type="ARBA" id="ARBA00022741"/>
    </source>
</evidence>
<keyword evidence="12" id="KW-0511">Multifunctional enzyme</keyword>
<dbReference type="SMART" id="SM00904">
    <property type="entry name" value="Flavokinase"/>
    <property type="match status" value="1"/>
</dbReference>
<evidence type="ECO:0000256" key="5">
    <source>
        <dbReference type="ARBA" id="ARBA00022643"/>
    </source>
</evidence>
<dbReference type="GO" id="GO:0008531">
    <property type="term" value="F:riboflavin kinase activity"/>
    <property type="evidence" value="ECO:0007669"/>
    <property type="project" value="UniProtKB-UniRule"/>
</dbReference>
<evidence type="ECO:0000256" key="12">
    <source>
        <dbReference type="ARBA" id="ARBA00023268"/>
    </source>
</evidence>
<dbReference type="InterPro" id="IPR015865">
    <property type="entry name" value="Riboflavin_kinase_bac/euk"/>
</dbReference>
<dbReference type="Gene3D" id="3.40.50.620">
    <property type="entry name" value="HUPs"/>
    <property type="match status" value="1"/>
</dbReference>
<comment type="pathway">
    <text evidence="2 15">Cofactor biosynthesis; FAD biosynthesis; FAD from FMN: step 1/1.</text>
</comment>
<evidence type="ECO:0000256" key="11">
    <source>
        <dbReference type="ARBA" id="ARBA00022840"/>
    </source>
</evidence>
<dbReference type="InterPro" id="IPR014729">
    <property type="entry name" value="Rossmann-like_a/b/a_fold"/>
</dbReference>
<name>A0A258HNE1_9CAUL</name>
<keyword evidence="4 15" id="KW-0285">Flavoprotein</keyword>
<dbReference type="Pfam" id="PF06574">
    <property type="entry name" value="FAD_syn"/>
    <property type="match status" value="1"/>
</dbReference>
<evidence type="ECO:0000256" key="6">
    <source>
        <dbReference type="ARBA" id="ARBA00022679"/>
    </source>
</evidence>
<dbReference type="PANTHER" id="PTHR22749:SF6">
    <property type="entry name" value="RIBOFLAVIN KINASE"/>
    <property type="match status" value="1"/>
</dbReference>
<comment type="catalytic activity">
    <reaction evidence="13 15">
        <text>riboflavin + ATP = FMN + ADP + H(+)</text>
        <dbReference type="Rhea" id="RHEA:14357"/>
        <dbReference type="ChEBI" id="CHEBI:15378"/>
        <dbReference type="ChEBI" id="CHEBI:30616"/>
        <dbReference type="ChEBI" id="CHEBI:57986"/>
        <dbReference type="ChEBI" id="CHEBI:58210"/>
        <dbReference type="ChEBI" id="CHEBI:456216"/>
        <dbReference type="EC" id="2.7.1.26"/>
    </reaction>
</comment>
<comment type="caution">
    <text evidence="17">The sequence shown here is derived from an EMBL/GenBank/DDBJ whole genome shotgun (WGS) entry which is preliminary data.</text>
</comment>
<dbReference type="Pfam" id="PF01687">
    <property type="entry name" value="Flavokinase"/>
    <property type="match status" value="1"/>
</dbReference>
<evidence type="ECO:0000256" key="4">
    <source>
        <dbReference type="ARBA" id="ARBA00022630"/>
    </source>
</evidence>
<dbReference type="GO" id="GO:0009398">
    <property type="term" value="P:FMN biosynthetic process"/>
    <property type="evidence" value="ECO:0007669"/>
    <property type="project" value="UniProtKB-UniRule"/>
</dbReference>
<evidence type="ECO:0000256" key="9">
    <source>
        <dbReference type="ARBA" id="ARBA00022777"/>
    </source>
</evidence>
<dbReference type="InterPro" id="IPR002606">
    <property type="entry name" value="Riboflavin_kinase_bac"/>
</dbReference>
<proteinExistence type="inferred from homology"/>
<keyword evidence="6 15" id="KW-0808">Transferase</keyword>
<keyword evidence="8 15" id="KW-0547">Nucleotide-binding</keyword>
<dbReference type="UniPathway" id="UPA00277">
    <property type="reaction ID" value="UER00407"/>
</dbReference>
<dbReference type="AlphaFoldDB" id="A0A258HNE1"/>
<comment type="similarity">
    <text evidence="15">Belongs to the ribF family.</text>
</comment>
<keyword evidence="11 15" id="KW-0067">ATP-binding</keyword>
<dbReference type="EC" id="2.7.1.26" evidence="15"/>
<keyword evidence="5 15" id="KW-0288">FMN</keyword>
<evidence type="ECO:0000256" key="7">
    <source>
        <dbReference type="ARBA" id="ARBA00022695"/>
    </source>
</evidence>
<dbReference type="Gene3D" id="2.40.30.30">
    <property type="entry name" value="Riboflavin kinase-like"/>
    <property type="match status" value="1"/>
</dbReference>
<evidence type="ECO:0000256" key="2">
    <source>
        <dbReference type="ARBA" id="ARBA00004726"/>
    </source>
</evidence>
<dbReference type="PIRSF" id="PIRSF004491">
    <property type="entry name" value="FAD_Synth"/>
    <property type="match status" value="1"/>
</dbReference>
<evidence type="ECO:0000256" key="13">
    <source>
        <dbReference type="ARBA" id="ARBA00047880"/>
    </source>
</evidence>
<evidence type="ECO:0000256" key="15">
    <source>
        <dbReference type="PIRNR" id="PIRNR004491"/>
    </source>
</evidence>
<accession>A0A258HNE1</accession>
<comment type="function">
    <text evidence="1">Catalyzes the phosphorylation of riboflavin to FMN followed by the adenylation of FMN to FAD.</text>
</comment>
<organism evidence="17 18">
    <name type="scientific">Brevundimonas subvibrioides</name>
    <dbReference type="NCBI Taxonomy" id="74313"/>
    <lineage>
        <taxon>Bacteria</taxon>
        <taxon>Pseudomonadati</taxon>
        <taxon>Pseudomonadota</taxon>
        <taxon>Alphaproteobacteria</taxon>
        <taxon>Caulobacterales</taxon>
        <taxon>Caulobacteraceae</taxon>
        <taxon>Brevundimonas</taxon>
    </lineage>
</organism>
<keyword evidence="9 15" id="KW-0418">Kinase</keyword>
<keyword evidence="7 15" id="KW-0548">Nucleotidyltransferase</keyword>
<evidence type="ECO:0000256" key="14">
    <source>
        <dbReference type="ARBA" id="ARBA00049494"/>
    </source>
</evidence>
<evidence type="ECO:0000256" key="10">
    <source>
        <dbReference type="ARBA" id="ARBA00022827"/>
    </source>
</evidence>
<dbReference type="NCBIfam" id="TIGR00083">
    <property type="entry name" value="ribF"/>
    <property type="match status" value="1"/>
</dbReference>
<dbReference type="EC" id="2.7.7.2" evidence="15"/>
<dbReference type="GO" id="GO:0003919">
    <property type="term" value="F:FMN adenylyltransferase activity"/>
    <property type="evidence" value="ECO:0007669"/>
    <property type="project" value="UniProtKB-UniRule"/>
</dbReference>
<dbReference type="GO" id="GO:0005524">
    <property type="term" value="F:ATP binding"/>
    <property type="evidence" value="ECO:0007669"/>
    <property type="project" value="UniProtKB-UniRule"/>
</dbReference>
<feature type="domain" description="Riboflavin kinase" evidence="16">
    <location>
        <begin position="199"/>
        <end position="323"/>
    </location>
</feature>
<gene>
    <name evidence="17" type="ORF">B7Y86_02335</name>
</gene>
<dbReference type="PANTHER" id="PTHR22749">
    <property type="entry name" value="RIBOFLAVIN KINASE/FMN ADENYLYLTRANSFERASE"/>
    <property type="match status" value="1"/>
</dbReference>
<dbReference type="Proteomes" id="UP000216147">
    <property type="component" value="Unassembled WGS sequence"/>
</dbReference>
<dbReference type="InterPro" id="IPR023465">
    <property type="entry name" value="Riboflavin_kinase_dom_sf"/>
</dbReference>
<dbReference type="SUPFAM" id="SSF52374">
    <property type="entry name" value="Nucleotidylyl transferase"/>
    <property type="match status" value="1"/>
</dbReference>
<dbReference type="EMBL" id="NCEQ01000002">
    <property type="protein sequence ID" value="OYX58545.1"/>
    <property type="molecule type" value="Genomic_DNA"/>
</dbReference>
<evidence type="ECO:0000259" key="16">
    <source>
        <dbReference type="SMART" id="SM00904"/>
    </source>
</evidence>
<keyword evidence="10 15" id="KW-0274">FAD</keyword>
<evidence type="ECO:0000256" key="1">
    <source>
        <dbReference type="ARBA" id="ARBA00002121"/>
    </source>
</evidence>
<dbReference type="GO" id="GO:0009231">
    <property type="term" value="P:riboflavin biosynthetic process"/>
    <property type="evidence" value="ECO:0007669"/>
    <property type="project" value="InterPro"/>
</dbReference>
<dbReference type="GO" id="GO:0006747">
    <property type="term" value="P:FAD biosynthetic process"/>
    <property type="evidence" value="ECO:0007669"/>
    <property type="project" value="UniProtKB-UniRule"/>
</dbReference>
<protein>
    <recommendedName>
        <fullName evidence="15">Riboflavin biosynthesis protein</fullName>
    </recommendedName>
    <domain>
        <recommendedName>
            <fullName evidence="15">Riboflavin kinase</fullName>
            <ecNumber evidence="15">2.7.1.26</ecNumber>
        </recommendedName>
        <alternativeName>
            <fullName evidence="15">Flavokinase</fullName>
        </alternativeName>
    </domain>
    <domain>
        <recommendedName>
            <fullName evidence="15">FMN adenylyltransferase</fullName>
            <ecNumber evidence="15">2.7.7.2</ecNumber>
        </recommendedName>
        <alternativeName>
            <fullName evidence="15">FAD pyrophosphorylase</fullName>
        </alternativeName>
        <alternativeName>
            <fullName evidence="15">FAD synthase</fullName>
        </alternativeName>
    </domain>
</protein>
<dbReference type="SUPFAM" id="SSF82114">
    <property type="entry name" value="Riboflavin kinase-like"/>
    <property type="match status" value="1"/>
</dbReference>
<reference evidence="17 18" key="1">
    <citation type="submission" date="2017-03" db="EMBL/GenBank/DDBJ databases">
        <title>Lifting the veil on microbial sulfur biogeochemistry in mining wastewaters.</title>
        <authorList>
            <person name="Kantor R.S."/>
            <person name="Colenbrander Nelson T."/>
            <person name="Marshall S."/>
            <person name="Bennett D."/>
            <person name="Apte S."/>
            <person name="Camacho D."/>
            <person name="Thomas B.C."/>
            <person name="Warren L.A."/>
            <person name="Banfield J.F."/>
        </authorList>
    </citation>
    <scope>NUCLEOTIDE SEQUENCE [LARGE SCALE GENOMIC DNA]</scope>
    <source>
        <strain evidence="17">32-68-21</strain>
    </source>
</reference>
<dbReference type="InterPro" id="IPR023468">
    <property type="entry name" value="Riboflavin_kinase"/>
</dbReference>
<evidence type="ECO:0000313" key="17">
    <source>
        <dbReference type="EMBL" id="OYX58545.1"/>
    </source>
</evidence>
<evidence type="ECO:0000313" key="18">
    <source>
        <dbReference type="Proteomes" id="UP000216147"/>
    </source>
</evidence>
<dbReference type="CDD" id="cd02064">
    <property type="entry name" value="FAD_synthetase_N"/>
    <property type="match status" value="1"/>
</dbReference>
<sequence>MPIDIIRDWRDLPASQRGAAAALGAFDGVHKGHQAVIASARIAADRLGAPLAVVSFDPHPRRWFQPDAAPFRLMTPGQMARALEPLGVTRLYLLPFDAGMAAMTDEAFAVDVLAGRPQAAQGAVGHKDGLGLAHASVGFDFTYGKGRTGSPDSLARIGRQLGFSVAVTERIDDTDGLKLSSSAVREALNAGDMARAAAILSRPFAIEGEVVHGDKRGRTIGVPTANVRLGDYMRPAYGIYATRTRLPDGRVIDGVSSLGVRPMFAIAEPLLEVWLFDFAEDLYGQTIETELVALLRGEMNFDGLDALKTQIDADAAAARAVLAPKA</sequence>
<evidence type="ECO:0000256" key="3">
    <source>
        <dbReference type="ARBA" id="ARBA00005201"/>
    </source>
</evidence>
<dbReference type="UniPathway" id="UPA00276">
    <property type="reaction ID" value="UER00406"/>
</dbReference>
<comment type="pathway">
    <text evidence="3 15">Cofactor biosynthesis; FMN biosynthesis; FMN from riboflavin (ATP route): step 1/1.</text>
</comment>